<keyword evidence="9" id="KW-1185">Reference proteome</keyword>
<evidence type="ECO:0000256" key="3">
    <source>
        <dbReference type="ARBA" id="ARBA00023008"/>
    </source>
</evidence>
<evidence type="ECO:0000256" key="5">
    <source>
        <dbReference type="SAM" id="SignalP"/>
    </source>
</evidence>
<dbReference type="PANTHER" id="PTHR11709:SF394">
    <property type="entry name" value="FI03373P-RELATED"/>
    <property type="match status" value="1"/>
</dbReference>
<dbReference type="Proteomes" id="UP001303324">
    <property type="component" value="Chromosome"/>
</dbReference>
<keyword evidence="2" id="KW-0560">Oxidoreductase</keyword>
<keyword evidence="1" id="KW-0479">Metal-binding</keyword>
<evidence type="ECO:0000259" key="7">
    <source>
        <dbReference type="Pfam" id="PF07732"/>
    </source>
</evidence>
<dbReference type="PROSITE" id="PS51257">
    <property type="entry name" value="PROKAR_LIPOPROTEIN"/>
    <property type="match status" value="1"/>
</dbReference>
<evidence type="ECO:0000256" key="1">
    <source>
        <dbReference type="ARBA" id="ARBA00022723"/>
    </source>
</evidence>
<feature type="domain" description="Plastocyanin-like" evidence="6">
    <location>
        <begin position="406"/>
        <end position="518"/>
    </location>
</feature>
<dbReference type="InterPro" id="IPR033138">
    <property type="entry name" value="Cu_oxidase_CS"/>
</dbReference>
<dbReference type="SUPFAM" id="SSF49503">
    <property type="entry name" value="Cupredoxins"/>
    <property type="match status" value="3"/>
</dbReference>
<feature type="signal peptide" evidence="5">
    <location>
        <begin position="1"/>
        <end position="17"/>
    </location>
</feature>
<dbReference type="InterPro" id="IPR002355">
    <property type="entry name" value="Cu_oxidase_Cu_BS"/>
</dbReference>
<dbReference type="InterPro" id="IPR011707">
    <property type="entry name" value="Cu-oxidase-like_N"/>
</dbReference>
<name>A0ABY9VE65_9BACI</name>
<dbReference type="InterPro" id="IPR011706">
    <property type="entry name" value="Cu-oxidase_C"/>
</dbReference>
<dbReference type="CDD" id="cd13860">
    <property type="entry name" value="CuRO_1_2dMco_1"/>
    <property type="match status" value="1"/>
</dbReference>
<dbReference type="Gene3D" id="2.60.40.420">
    <property type="entry name" value="Cupredoxins - blue copper proteins"/>
    <property type="match status" value="2"/>
</dbReference>
<protein>
    <submittedName>
        <fullName evidence="8">Multicopper oxidase family protein</fullName>
    </submittedName>
</protein>
<evidence type="ECO:0000256" key="4">
    <source>
        <dbReference type="SAM" id="MobiDB-lite"/>
    </source>
</evidence>
<dbReference type="PROSITE" id="PS00080">
    <property type="entry name" value="MULTICOPPER_OXIDASE2"/>
    <property type="match status" value="1"/>
</dbReference>
<keyword evidence="3" id="KW-0186">Copper</keyword>
<proteinExistence type="predicted"/>
<feature type="compositionally biased region" description="Basic and acidic residues" evidence="4">
    <location>
        <begin position="222"/>
        <end position="232"/>
    </location>
</feature>
<dbReference type="EMBL" id="CP134494">
    <property type="protein sequence ID" value="WNF20890.1"/>
    <property type="molecule type" value="Genomic_DNA"/>
</dbReference>
<feature type="domain" description="Plastocyanin-like" evidence="7">
    <location>
        <begin position="69"/>
        <end position="179"/>
    </location>
</feature>
<evidence type="ECO:0000256" key="2">
    <source>
        <dbReference type="ARBA" id="ARBA00023002"/>
    </source>
</evidence>
<feature type="region of interest" description="Disordered" evidence="4">
    <location>
        <begin position="199"/>
        <end position="244"/>
    </location>
</feature>
<organism evidence="8 9">
    <name type="scientific">Mesobacillus jeotgali</name>
    <dbReference type="NCBI Taxonomy" id="129985"/>
    <lineage>
        <taxon>Bacteria</taxon>
        <taxon>Bacillati</taxon>
        <taxon>Bacillota</taxon>
        <taxon>Bacilli</taxon>
        <taxon>Bacillales</taxon>
        <taxon>Bacillaceae</taxon>
        <taxon>Mesobacillus</taxon>
    </lineage>
</organism>
<dbReference type="PROSITE" id="PS00079">
    <property type="entry name" value="MULTICOPPER_OXIDASE1"/>
    <property type="match status" value="1"/>
</dbReference>
<dbReference type="Pfam" id="PF07732">
    <property type="entry name" value="Cu-oxidase_3"/>
    <property type="match status" value="1"/>
</dbReference>
<dbReference type="CDD" id="cd04202">
    <property type="entry name" value="CuRO_D2_2dMcoN_like"/>
    <property type="match status" value="2"/>
</dbReference>
<evidence type="ECO:0000259" key="6">
    <source>
        <dbReference type="Pfam" id="PF07731"/>
    </source>
</evidence>
<keyword evidence="5" id="KW-0732">Signal</keyword>
<dbReference type="InterPro" id="IPR045087">
    <property type="entry name" value="Cu-oxidase_fam"/>
</dbReference>
<feature type="chain" id="PRO_5045112316" evidence="5">
    <location>
        <begin position="18"/>
        <end position="538"/>
    </location>
</feature>
<dbReference type="Pfam" id="PF07731">
    <property type="entry name" value="Cu-oxidase_2"/>
    <property type="match status" value="2"/>
</dbReference>
<sequence length="538" mass="60157">MKLKLLSILIFSTLFIAACSSSSMSEMDHKNMEEEPSSEVKENLEGLQTANVTETLTGNEINIIAKEAKHQLSEDVSVKALTFNGSVPGSQIRVKQGEKLKINLKNELNEPISIHWHGITVPNEMDGIPGVTQNAVQPGESFTYEFTPEDPGTYMYHTHQNAVEQMDKGLYGSFIVEPNDKSYDRDYTLMLDEWMSKPEEAESSMEGMDHGNMDSDEDSDKETDSGGMDHGDMGSNENESMDGMEEMGHDMSAYDIFTINGKSGNSIEPLKVKEGEKVRIRLVNVGYMSHKIHLHGHDFKVAAIDGQELNKPKELKDQVISIAPGERYDIEFTANNPGEWFIECHGDMEGSSGMNTKIQYENSTDSADKSNKSEDLPEFSYMNYGGSEKGEFSLDQKYDIEYKMDLNTTMDGNEMAYTINGKTFPETDSINVEEGDLVKVTLTNNSMMDDHPMHLHGHFFQVLSKNGKPVEGAPIMKDTINLKPGDEYVVAFKADNPGNWLFHCHDLHHATAGMVNMVKYDGFKVNFIPDPDANNKPE</sequence>
<dbReference type="RefSeq" id="WP_311070417.1">
    <property type="nucleotide sequence ID" value="NZ_CP134494.1"/>
</dbReference>
<feature type="domain" description="Plastocyanin-like" evidence="6">
    <location>
        <begin position="250"/>
        <end position="359"/>
    </location>
</feature>
<gene>
    <name evidence="8" type="ORF">RH061_11800</name>
</gene>
<dbReference type="InterPro" id="IPR008972">
    <property type="entry name" value="Cupredoxin"/>
</dbReference>
<evidence type="ECO:0000313" key="8">
    <source>
        <dbReference type="EMBL" id="WNF20890.1"/>
    </source>
</evidence>
<dbReference type="PANTHER" id="PTHR11709">
    <property type="entry name" value="MULTI-COPPER OXIDASE"/>
    <property type="match status" value="1"/>
</dbReference>
<reference evidence="8 9" key="1">
    <citation type="submission" date="2023-09" db="EMBL/GenBank/DDBJ databases">
        <title>Microbial mechanism of fulvic acid promoting antimony reduction mineralization in rice fields.</title>
        <authorList>
            <person name="Chen G."/>
            <person name="Lan J."/>
        </authorList>
    </citation>
    <scope>NUCLEOTIDE SEQUENCE [LARGE SCALE GENOMIC DNA]</scope>
    <source>
        <strain evidence="8 9">PS1</strain>
    </source>
</reference>
<evidence type="ECO:0000313" key="9">
    <source>
        <dbReference type="Proteomes" id="UP001303324"/>
    </source>
</evidence>
<accession>A0ABY9VE65</accession>